<keyword evidence="1 2" id="KW-0129">CBS domain</keyword>
<dbReference type="SUPFAM" id="SSF54631">
    <property type="entry name" value="CBS-domain pair"/>
    <property type="match status" value="1"/>
</dbReference>
<dbReference type="Pfam" id="PF01842">
    <property type="entry name" value="ACT"/>
    <property type="match status" value="1"/>
</dbReference>
<evidence type="ECO:0000256" key="2">
    <source>
        <dbReference type="PROSITE-ProRule" id="PRU00703"/>
    </source>
</evidence>
<dbReference type="SUPFAM" id="SSF55021">
    <property type="entry name" value="ACT-like"/>
    <property type="match status" value="1"/>
</dbReference>
<dbReference type="InterPro" id="IPR046342">
    <property type="entry name" value="CBS_dom_sf"/>
</dbReference>
<dbReference type="PANTHER" id="PTHR43080">
    <property type="entry name" value="CBS DOMAIN-CONTAINING PROTEIN CBSX3, MITOCHONDRIAL"/>
    <property type="match status" value="1"/>
</dbReference>
<protein>
    <submittedName>
        <fullName evidence="5">Acetoin utilization protein AcuB</fullName>
    </submittedName>
</protein>
<dbReference type="InterPro" id="IPR000644">
    <property type="entry name" value="CBS_dom"/>
</dbReference>
<dbReference type="RefSeq" id="WP_066542109.1">
    <property type="nucleotide sequence ID" value="NZ_MASJ01000001.1"/>
</dbReference>
<dbReference type="Pfam" id="PF00571">
    <property type="entry name" value="CBS"/>
    <property type="match status" value="2"/>
</dbReference>
<dbReference type="Gene3D" id="3.10.580.10">
    <property type="entry name" value="CBS-domain"/>
    <property type="match status" value="1"/>
</dbReference>
<dbReference type="AlphaFoldDB" id="A0A1C0YME6"/>
<dbReference type="CDD" id="cd04584">
    <property type="entry name" value="CBS_pair_AcuB_like"/>
    <property type="match status" value="1"/>
</dbReference>
<dbReference type="EMBL" id="MASJ01000001">
    <property type="protein sequence ID" value="OCS88313.1"/>
    <property type="molecule type" value="Genomic_DNA"/>
</dbReference>
<dbReference type="PANTHER" id="PTHR43080:SF2">
    <property type="entry name" value="CBS DOMAIN-CONTAINING PROTEIN"/>
    <property type="match status" value="1"/>
</dbReference>
<keyword evidence="6" id="KW-1185">Reference proteome</keyword>
<dbReference type="OrthoDB" id="9781631at2"/>
<dbReference type="Proteomes" id="UP000093199">
    <property type="component" value="Unassembled WGS sequence"/>
</dbReference>
<feature type="domain" description="ACT" evidence="4">
    <location>
        <begin position="139"/>
        <end position="213"/>
    </location>
</feature>
<proteinExistence type="predicted"/>
<dbReference type="InterPro" id="IPR051257">
    <property type="entry name" value="Diverse_CBS-Domain"/>
</dbReference>
<evidence type="ECO:0000313" key="5">
    <source>
        <dbReference type="EMBL" id="OCS88313.1"/>
    </source>
</evidence>
<feature type="domain" description="CBS" evidence="3">
    <location>
        <begin position="7"/>
        <end position="67"/>
    </location>
</feature>
<dbReference type="STRING" id="33978.A6M13_00265"/>
<sequence>MIVEQIMQKELVTVLPTITMTEAREVMRERGVRHLNVLDEDGTFLGIVSERDIKEALPSYLSNVPDSPVYQEPITHVLIREPITAHPLDFVEEIALIFYEARIGYIPIVTNGQLVGVITTNDLLDVYIEMTGANEPGSKLEIRVNDTPGVLSEVTNVIASHKANVLSVLVYDDRNDESAKILSIRVQMLNPLPVITELREKGFNVLWPNVPGVL</sequence>
<dbReference type="InterPro" id="IPR045865">
    <property type="entry name" value="ACT-like_dom_sf"/>
</dbReference>
<evidence type="ECO:0000259" key="4">
    <source>
        <dbReference type="PROSITE" id="PS51671"/>
    </source>
</evidence>
<reference evidence="5 6" key="1">
    <citation type="submission" date="2016-07" db="EMBL/GenBank/DDBJ databases">
        <title>Caryophanon tenue genome sequencing.</title>
        <authorList>
            <person name="Verma A."/>
            <person name="Pal Y."/>
            <person name="Krishnamurthi S."/>
        </authorList>
    </citation>
    <scope>NUCLEOTIDE SEQUENCE [LARGE SCALE GENOMIC DNA]</scope>
    <source>
        <strain evidence="5 6">DSM 14152</strain>
    </source>
</reference>
<feature type="domain" description="CBS" evidence="3">
    <location>
        <begin position="78"/>
        <end position="135"/>
    </location>
</feature>
<dbReference type="PROSITE" id="PS51671">
    <property type="entry name" value="ACT"/>
    <property type="match status" value="1"/>
</dbReference>
<gene>
    <name evidence="5" type="ORF">A6M13_00265</name>
</gene>
<name>A0A1C0YME6_9BACL</name>
<organism evidence="5 6">
    <name type="scientific">Caryophanon tenue</name>
    <dbReference type="NCBI Taxonomy" id="33978"/>
    <lineage>
        <taxon>Bacteria</taxon>
        <taxon>Bacillati</taxon>
        <taxon>Bacillota</taxon>
        <taxon>Bacilli</taxon>
        <taxon>Bacillales</taxon>
        <taxon>Caryophanaceae</taxon>
        <taxon>Caryophanon</taxon>
    </lineage>
</organism>
<dbReference type="InterPro" id="IPR002912">
    <property type="entry name" value="ACT_dom"/>
</dbReference>
<dbReference type="Gene3D" id="3.30.70.260">
    <property type="match status" value="1"/>
</dbReference>
<dbReference type="PROSITE" id="PS51371">
    <property type="entry name" value="CBS"/>
    <property type="match status" value="2"/>
</dbReference>
<evidence type="ECO:0000259" key="3">
    <source>
        <dbReference type="PROSITE" id="PS51371"/>
    </source>
</evidence>
<accession>A0A1C0YME6</accession>
<dbReference type="SMART" id="SM00116">
    <property type="entry name" value="CBS"/>
    <property type="match status" value="2"/>
</dbReference>
<evidence type="ECO:0000313" key="6">
    <source>
        <dbReference type="Proteomes" id="UP000093199"/>
    </source>
</evidence>
<comment type="caution">
    <text evidence="5">The sequence shown here is derived from an EMBL/GenBank/DDBJ whole genome shotgun (WGS) entry which is preliminary data.</text>
</comment>
<evidence type="ECO:0000256" key="1">
    <source>
        <dbReference type="ARBA" id="ARBA00023122"/>
    </source>
</evidence>